<dbReference type="GO" id="GO:0005737">
    <property type="term" value="C:cytoplasm"/>
    <property type="evidence" value="ECO:0007669"/>
    <property type="project" value="TreeGrafter"/>
</dbReference>
<evidence type="ECO:0000259" key="5">
    <source>
        <dbReference type="PROSITE" id="PS51296"/>
    </source>
</evidence>
<evidence type="ECO:0000256" key="2">
    <source>
        <dbReference type="ARBA" id="ARBA00022723"/>
    </source>
</evidence>
<keyword evidence="7" id="KW-1185">Reference proteome</keyword>
<comment type="caution">
    <text evidence="6">The sequence shown here is derived from an EMBL/GenBank/DDBJ whole genome shotgun (WGS) entry which is preliminary data.</text>
</comment>
<protein>
    <submittedName>
        <fullName evidence="6">FAD-dependent oxidoreductase</fullName>
    </submittedName>
</protein>
<dbReference type="GO" id="GO:0046872">
    <property type="term" value="F:metal ion binding"/>
    <property type="evidence" value="ECO:0007669"/>
    <property type="project" value="UniProtKB-KW"/>
</dbReference>
<evidence type="ECO:0000256" key="3">
    <source>
        <dbReference type="ARBA" id="ARBA00023004"/>
    </source>
</evidence>
<dbReference type="Pfam" id="PF00355">
    <property type="entry name" value="Rieske"/>
    <property type="match status" value="1"/>
</dbReference>
<keyword evidence="4" id="KW-0411">Iron-sulfur</keyword>
<feature type="domain" description="Rieske" evidence="5">
    <location>
        <begin position="412"/>
        <end position="500"/>
    </location>
</feature>
<organism evidence="6 7">
    <name type="scientific">Litoribacter ruber</name>
    <dbReference type="NCBI Taxonomy" id="702568"/>
    <lineage>
        <taxon>Bacteria</taxon>
        <taxon>Pseudomonadati</taxon>
        <taxon>Bacteroidota</taxon>
        <taxon>Cytophagia</taxon>
        <taxon>Cytophagales</taxon>
        <taxon>Cyclobacteriaceae</taxon>
        <taxon>Litoribacter</taxon>
    </lineage>
</organism>
<dbReference type="PANTHER" id="PTHR13847">
    <property type="entry name" value="SARCOSINE DEHYDROGENASE-RELATED"/>
    <property type="match status" value="1"/>
</dbReference>
<dbReference type="Pfam" id="PF01266">
    <property type="entry name" value="DAO"/>
    <property type="match status" value="1"/>
</dbReference>
<dbReference type="PROSITE" id="PS51296">
    <property type="entry name" value="RIESKE"/>
    <property type="match status" value="1"/>
</dbReference>
<gene>
    <name evidence="6" type="ORF">KI659_03205</name>
</gene>
<name>A0AAP2CGY7_9BACT</name>
<keyword evidence="2" id="KW-0479">Metal-binding</keyword>
<dbReference type="EMBL" id="JAHCMY010000001">
    <property type="protein sequence ID" value="MBS9523016.1"/>
    <property type="molecule type" value="Genomic_DNA"/>
</dbReference>
<dbReference type="RefSeq" id="WP_213943884.1">
    <property type="nucleotide sequence ID" value="NZ_JAHBGI010000003.1"/>
</dbReference>
<dbReference type="InterPro" id="IPR036188">
    <property type="entry name" value="FAD/NAD-bd_sf"/>
</dbReference>
<dbReference type="InterPro" id="IPR036922">
    <property type="entry name" value="Rieske_2Fe-2S_sf"/>
</dbReference>
<dbReference type="PANTHER" id="PTHR13847:SF281">
    <property type="entry name" value="FAD DEPENDENT OXIDOREDUCTASE DOMAIN-CONTAINING PROTEIN"/>
    <property type="match status" value="1"/>
</dbReference>
<proteinExistence type="predicted"/>
<dbReference type="GO" id="GO:0051537">
    <property type="term" value="F:2 iron, 2 sulfur cluster binding"/>
    <property type="evidence" value="ECO:0007669"/>
    <property type="project" value="UniProtKB-KW"/>
</dbReference>
<dbReference type="InterPro" id="IPR017941">
    <property type="entry name" value="Rieske_2Fe-2S"/>
</dbReference>
<dbReference type="SUPFAM" id="SSF51905">
    <property type="entry name" value="FAD/NAD(P)-binding domain"/>
    <property type="match status" value="1"/>
</dbReference>
<evidence type="ECO:0000256" key="4">
    <source>
        <dbReference type="ARBA" id="ARBA00023014"/>
    </source>
</evidence>
<dbReference type="Gene3D" id="3.30.9.10">
    <property type="entry name" value="D-Amino Acid Oxidase, subunit A, domain 2"/>
    <property type="match status" value="1"/>
</dbReference>
<keyword evidence="3" id="KW-0408">Iron</keyword>
<dbReference type="AlphaFoldDB" id="A0AAP2CGY7"/>
<evidence type="ECO:0000256" key="1">
    <source>
        <dbReference type="ARBA" id="ARBA00022714"/>
    </source>
</evidence>
<dbReference type="Gene3D" id="3.50.50.60">
    <property type="entry name" value="FAD/NAD(P)-binding domain"/>
    <property type="match status" value="1"/>
</dbReference>
<dbReference type="Gene3D" id="2.102.10.10">
    <property type="entry name" value="Rieske [2Fe-2S] iron-sulphur domain"/>
    <property type="match status" value="1"/>
</dbReference>
<dbReference type="InterPro" id="IPR006076">
    <property type="entry name" value="FAD-dep_OxRdtase"/>
</dbReference>
<keyword evidence="1" id="KW-0001">2Fe-2S</keyword>
<accession>A0AAP2CGY7</accession>
<evidence type="ECO:0000313" key="6">
    <source>
        <dbReference type="EMBL" id="MBS9523016.1"/>
    </source>
</evidence>
<dbReference type="SUPFAM" id="SSF50022">
    <property type="entry name" value="ISP domain"/>
    <property type="match status" value="1"/>
</dbReference>
<sequence length="511" mass="57613">MEDINKSLWEEKEYPNYTILDIGVETQVCVIGGGITGLTTALLLRQKGLEVVLLERGKIGSGTSGHTTGHITSAIDFYYHRLMRFYGQETSQEIYMATVKARKLIENLINNYQITDANYESIPATYFVDRAKQMDEFFKERDAFEKLGVGIAHDHEWKIEGELTSFSIHNQGMMDTLGYLHGLAKALTEAGVNVCEYSPVTDFTHVKDKWHIKVNGHFVVADHLVQATHTPLGLNPVHMEMVPYNSYVMVFKPKLPVQKGLFYDFSSPYHYIRPCKYKGEDCYMLGGADSKSGKKNQQQQRLLKLRAYAEEKFGIEKIYHEWSSMFFEPSNELPFIGKTPFGKNNYIACGFSGDGLTFGTISAMMIASLISEGRHPLEKTFNPSRVEFNAIPFILRENLNNMKDLIGDRIKLKIDKIKTLQKGKGIIVKIEEQTVGVSLDQKGELHGVIPVCPHMKCLVKWNDQGQTWDCGCHGSRFNAKGEVVAGPSMNPLPTVKVEVQPVAPIPNTRIE</sequence>
<dbReference type="Proteomes" id="UP001319104">
    <property type="component" value="Unassembled WGS sequence"/>
</dbReference>
<reference evidence="6 7" key="1">
    <citation type="submission" date="2021-05" db="EMBL/GenBank/DDBJ databases">
        <authorList>
            <person name="Zhang Z.D."/>
            <person name="Osman G."/>
        </authorList>
    </citation>
    <scope>NUCLEOTIDE SEQUENCE [LARGE SCALE GENOMIC DNA]</scope>
    <source>
        <strain evidence="6 7">KCTC 32217</strain>
    </source>
</reference>
<evidence type="ECO:0000313" key="7">
    <source>
        <dbReference type="Proteomes" id="UP001319104"/>
    </source>
</evidence>